<feature type="transmembrane region" description="Helical" evidence="5">
    <location>
        <begin position="405"/>
        <end position="430"/>
    </location>
</feature>
<comment type="caution">
    <text evidence="8">The sequence shown here is derived from an EMBL/GenBank/DDBJ whole genome shotgun (WGS) entry which is preliminary data.</text>
</comment>
<dbReference type="Pfam" id="PF03522">
    <property type="entry name" value="SLC12"/>
    <property type="match status" value="2"/>
</dbReference>
<feature type="transmembrane region" description="Helical" evidence="5">
    <location>
        <begin position="534"/>
        <end position="560"/>
    </location>
</feature>
<keyword evidence="4 5" id="KW-0472">Membrane</keyword>
<dbReference type="Gene3D" id="1.20.1740.10">
    <property type="entry name" value="Amino acid/polyamine transporter I"/>
    <property type="match status" value="2"/>
</dbReference>
<keyword evidence="3 5" id="KW-1133">Transmembrane helix</keyword>
<name>A0A0B2VKR3_TOXCA</name>
<feature type="transmembrane region" description="Helical" evidence="5">
    <location>
        <begin position="466"/>
        <end position="485"/>
    </location>
</feature>
<feature type="transmembrane region" description="Helical" evidence="5">
    <location>
        <begin position="113"/>
        <end position="142"/>
    </location>
</feature>
<dbReference type="GO" id="GO:0055075">
    <property type="term" value="P:potassium ion homeostasis"/>
    <property type="evidence" value="ECO:0007669"/>
    <property type="project" value="TreeGrafter"/>
</dbReference>
<evidence type="ECO:0000259" key="7">
    <source>
        <dbReference type="Pfam" id="PF03522"/>
    </source>
</evidence>
<evidence type="ECO:0000256" key="3">
    <source>
        <dbReference type="ARBA" id="ARBA00022989"/>
    </source>
</evidence>
<evidence type="ECO:0000313" key="8">
    <source>
        <dbReference type="EMBL" id="KHN82037.1"/>
    </source>
</evidence>
<feature type="domain" description="Amino acid permease/ SLC12A" evidence="6">
    <location>
        <begin position="318"/>
        <end position="606"/>
    </location>
</feature>
<dbReference type="InterPro" id="IPR018491">
    <property type="entry name" value="SLC12_C"/>
</dbReference>
<feature type="transmembrane region" description="Helical" evidence="5">
    <location>
        <begin position="369"/>
        <end position="393"/>
    </location>
</feature>
<feature type="transmembrane region" description="Helical" evidence="5">
    <location>
        <begin position="331"/>
        <end position="349"/>
    </location>
</feature>
<organism evidence="8 9">
    <name type="scientific">Toxocara canis</name>
    <name type="common">Canine roundworm</name>
    <dbReference type="NCBI Taxonomy" id="6265"/>
    <lineage>
        <taxon>Eukaryota</taxon>
        <taxon>Metazoa</taxon>
        <taxon>Ecdysozoa</taxon>
        <taxon>Nematoda</taxon>
        <taxon>Chromadorea</taxon>
        <taxon>Rhabditida</taxon>
        <taxon>Spirurina</taxon>
        <taxon>Ascaridomorpha</taxon>
        <taxon>Ascaridoidea</taxon>
        <taxon>Toxocaridae</taxon>
        <taxon>Toxocara</taxon>
    </lineage>
</organism>
<evidence type="ECO:0000256" key="2">
    <source>
        <dbReference type="ARBA" id="ARBA00022692"/>
    </source>
</evidence>
<keyword evidence="9" id="KW-1185">Reference proteome</keyword>
<sequence length="993" mass="109166">MLRSLSLYDAVMPNAAEVEANSKATKKVAQMGTIIGVILPCMQNIFGVLFFIRLTWIIGTAGIVQAFFVVFTCCSVTFLTSISLSAIATNGVVPGGGPYYMISRNLGPELGGAVGILFFLGTTVAASMYITGAVEILILYLLPQAKLFDNIYHCFRLLGSCLLIILGLIVLAGVKVVNKFALPAVFVVLTCILCTFIGVFLKINGSDSLKFCMVGDRPVDLVSFSQQYHYVPNCTAEGLEPVFCTMVNGSSSQCEPYFSRMARIQNWKGTGPAIRDEIAIVGLASGVFFDNLWSKYLSAGELLSKEKLPRERTDRAHAQGFYIFSEQTTSFMILIGVFFPSATGITAGSNRSGNLRDASRSIPLGTLSAQITTTIVYLSGVILFGASVSEMFIRDKFGQSAMSRLVIAELAVPHPTIILIGCFLSTVGAGMQSLTGAPRLLQAIACDDVIPFLSRFRQTDSRGEPILAILFTLFICECGILIAVIENITALITQFFLMCYLGVNTACALQSILKSPGWRPSFRYFHWSLSLLGSFLCIAVMFISAWHFALIAIFIGAAVYKYIEYAGAQKEWGDGLRGLGLSAARFALLNIDTRPQHTKNWRPQLLVLTPEDPDSEEGLLSFVSQLKAGKGLTLVARCVEGNFIRQPDLSESNRTELAQLVKKHKIKGFCDVLVTQNVNEGIACLVQTSGLGGLCHNTVVLAWPDEWHEMHEQHVCQRFVNTIRAVAAADCAILTSGLGGLCHNTVVLAWPDEWHEMHEQHVCQRFVNTIRAVAAADCAILVPKNVSSFPASTTKTSGLGGLCHNTVVLAWPDEWHEMHEQHVCQRFVNTIRAVAAADCAILVPKNVSSFPASTTKMHGFLDVWWIVHDGGLLMLLPFLLRQNKTWKNTKLRLFTIAQVDDNSVNMKKDLEIFLYHLRIEAQIFVIEMKKDENNDRLKAHGGEKYGNVRSFNVRKMHTAVRLNELMRQRSGDAQLVIVNLPGSPLEGTGQYCK</sequence>
<feature type="domain" description="SLC12A transporter C-terminal" evidence="7">
    <location>
        <begin position="619"/>
        <end position="727"/>
    </location>
</feature>
<feature type="transmembrane region" description="Helical" evidence="5">
    <location>
        <begin position="154"/>
        <end position="174"/>
    </location>
</feature>
<dbReference type="AlphaFoldDB" id="A0A0B2VKR3"/>
<evidence type="ECO:0000259" key="6">
    <source>
        <dbReference type="Pfam" id="PF00324"/>
    </source>
</evidence>
<keyword evidence="2 5" id="KW-0812">Transmembrane</keyword>
<dbReference type="GO" id="GO:0006884">
    <property type="term" value="P:cell volume homeostasis"/>
    <property type="evidence" value="ECO:0007669"/>
    <property type="project" value="TreeGrafter"/>
</dbReference>
<dbReference type="Pfam" id="PF00324">
    <property type="entry name" value="AA_permease"/>
    <property type="match status" value="2"/>
</dbReference>
<evidence type="ECO:0000313" key="9">
    <source>
        <dbReference type="Proteomes" id="UP000031036"/>
    </source>
</evidence>
<dbReference type="PANTHER" id="PTHR11827:SF73">
    <property type="entry name" value="KAZACHOC, ISOFORM G"/>
    <property type="match status" value="1"/>
</dbReference>
<dbReference type="OrthoDB" id="2020542at2759"/>
<dbReference type="Proteomes" id="UP000031036">
    <property type="component" value="Unassembled WGS sequence"/>
</dbReference>
<dbReference type="GO" id="GO:0005886">
    <property type="term" value="C:plasma membrane"/>
    <property type="evidence" value="ECO:0007669"/>
    <property type="project" value="TreeGrafter"/>
</dbReference>
<gene>
    <name evidence="8" type="primary">Slc12a4</name>
    <name evidence="8" type="ORF">Tcan_07949</name>
</gene>
<evidence type="ECO:0000256" key="1">
    <source>
        <dbReference type="ARBA" id="ARBA00004141"/>
    </source>
</evidence>
<dbReference type="GO" id="GO:0055064">
    <property type="term" value="P:chloride ion homeostasis"/>
    <property type="evidence" value="ECO:0007669"/>
    <property type="project" value="TreeGrafter"/>
</dbReference>
<dbReference type="GO" id="GO:0045202">
    <property type="term" value="C:synapse"/>
    <property type="evidence" value="ECO:0007669"/>
    <property type="project" value="GOC"/>
</dbReference>
<evidence type="ECO:0000256" key="4">
    <source>
        <dbReference type="ARBA" id="ARBA00023136"/>
    </source>
</evidence>
<feature type="transmembrane region" description="Helical" evidence="5">
    <location>
        <begin position="31"/>
        <end position="54"/>
    </location>
</feature>
<dbReference type="EMBL" id="JPKZ01001428">
    <property type="protein sequence ID" value="KHN82037.1"/>
    <property type="molecule type" value="Genomic_DNA"/>
</dbReference>
<feature type="domain" description="SLC12A transporter C-terminal" evidence="7">
    <location>
        <begin position="855"/>
        <end position="931"/>
    </location>
</feature>
<feature type="transmembrane region" description="Helical" evidence="5">
    <location>
        <begin position="180"/>
        <end position="201"/>
    </location>
</feature>
<reference evidence="8 9" key="1">
    <citation type="submission" date="2014-11" db="EMBL/GenBank/DDBJ databases">
        <title>Genetic blueprint of the zoonotic pathogen Toxocara canis.</title>
        <authorList>
            <person name="Zhu X.-Q."/>
            <person name="Korhonen P.K."/>
            <person name="Cai H."/>
            <person name="Young N.D."/>
            <person name="Nejsum P."/>
            <person name="von Samson-Himmelstjerna G."/>
            <person name="Boag P.R."/>
            <person name="Tan P."/>
            <person name="Li Q."/>
            <person name="Min J."/>
            <person name="Yang Y."/>
            <person name="Wang X."/>
            <person name="Fang X."/>
            <person name="Hall R.S."/>
            <person name="Hofmann A."/>
            <person name="Sternberg P.W."/>
            <person name="Jex A.R."/>
            <person name="Gasser R.B."/>
        </authorList>
    </citation>
    <scope>NUCLEOTIDE SEQUENCE [LARGE SCALE GENOMIC DNA]</scope>
    <source>
        <strain evidence="8">PN_DK_2014</strain>
    </source>
</reference>
<dbReference type="GO" id="GO:0015379">
    <property type="term" value="F:potassium:chloride symporter activity"/>
    <property type="evidence" value="ECO:0007669"/>
    <property type="project" value="TreeGrafter"/>
</dbReference>
<dbReference type="InterPro" id="IPR004841">
    <property type="entry name" value="AA-permease/SLC12A_dom"/>
</dbReference>
<feature type="domain" description="Amino acid permease/ SLC12A" evidence="6">
    <location>
        <begin position="36"/>
        <end position="202"/>
    </location>
</feature>
<comment type="subcellular location">
    <subcellularLocation>
        <location evidence="1">Membrane</location>
        <topology evidence="1">Multi-pass membrane protein</topology>
    </subcellularLocation>
</comment>
<dbReference type="GO" id="GO:0007268">
    <property type="term" value="P:chemical synaptic transmission"/>
    <property type="evidence" value="ECO:0007669"/>
    <property type="project" value="TreeGrafter"/>
</dbReference>
<dbReference type="InterPro" id="IPR004842">
    <property type="entry name" value="SLC12A_fam"/>
</dbReference>
<evidence type="ECO:0000256" key="5">
    <source>
        <dbReference type="SAM" id="Phobius"/>
    </source>
</evidence>
<dbReference type="GO" id="GO:1990573">
    <property type="term" value="P:potassium ion import across plasma membrane"/>
    <property type="evidence" value="ECO:0007669"/>
    <property type="project" value="TreeGrafter"/>
</dbReference>
<dbReference type="PANTHER" id="PTHR11827">
    <property type="entry name" value="SOLUTE CARRIER FAMILY 12, CATION COTRANSPORTERS"/>
    <property type="match status" value="1"/>
</dbReference>
<dbReference type="OMA" id="NFMILVG"/>
<proteinExistence type="predicted"/>
<feature type="transmembrane region" description="Helical" evidence="5">
    <location>
        <begin position="66"/>
        <end position="93"/>
    </location>
</feature>
<dbReference type="STRING" id="6265.A0A0B2VKR3"/>
<protein>
    <submittedName>
        <fullName evidence="8">Solute carrier family 12 member 4</fullName>
    </submittedName>
</protein>
<accession>A0A0B2VKR3</accession>